<keyword evidence="3" id="KW-1185">Reference proteome</keyword>
<dbReference type="Pfam" id="PF00069">
    <property type="entry name" value="Pkinase"/>
    <property type="match status" value="1"/>
</dbReference>
<dbReference type="PROSITE" id="PS50011">
    <property type="entry name" value="PROTEIN_KINASE_DOM"/>
    <property type="match status" value="1"/>
</dbReference>
<sequence>RQMRIWSKLRHDHVLPLLGITTDFDRTVSFVTPWMAKGHGYNYVQDKAIDPRPLILGIAQGLQYLHSHTSGAIVHGNVKGSNALISNDGQALLHDFHSSLLRSSSLVSGPHGGTLNWMAPEILDNSDP</sequence>
<evidence type="ECO:0000313" key="2">
    <source>
        <dbReference type="EMBL" id="KIM61201.1"/>
    </source>
</evidence>
<dbReference type="STRING" id="1036808.A0A0C3DZB2"/>
<reference evidence="2 3" key="1">
    <citation type="submission" date="2014-04" db="EMBL/GenBank/DDBJ databases">
        <authorList>
            <consortium name="DOE Joint Genome Institute"/>
            <person name="Kuo A."/>
            <person name="Kohler A."/>
            <person name="Nagy L.G."/>
            <person name="Floudas D."/>
            <person name="Copeland A."/>
            <person name="Barry K.W."/>
            <person name="Cichocki N."/>
            <person name="Veneault-Fourrey C."/>
            <person name="LaButti K."/>
            <person name="Lindquist E.A."/>
            <person name="Lipzen A."/>
            <person name="Lundell T."/>
            <person name="Morin E."/>
            <person name="Murat C."/>
            <person name="Sun H."/>
            <person name="Tunlid A."/>
            <person name="Henrissat B."/>
            <person name="Grigoriev I.V."/>
            <person name="Hibbett D.S."/>
            <person name="Martin F."/>
            <person name="Nordberg H.P."/>
            <person name="Cantor M.N."/>
            <person name="Hua S.X."/>
        </authorList>
    </citation>
    <scope>NUCLEOTIDE SEQUENCE [LARGE SCALE GENOMIC DNA]</scope>
    <source>
        <strain evidence="2 3">Foug A</strain>
    </source>
</reference>
<feature type="non-terminal residue" evidence="2">
    <location>
        <position position="128"/>
    </location>
</feature>
<dbReference type="EMBL" id="KN822054">
    <property type="protein sequence ID" value="KIM61201.1"/>
    <property type="molecule type" value="Genomic_DNA"/>
</dbReference>
<dbReference type="SUPFAM" id="SSF56112">
    <property type="entry name" value="Protein kinase-like (PK-like)"/>
    <property type="match status" value="1"/>
</dbReference>
<dbReference type="PANTHER" id="PTHR44329">
    <property type="entry name" value="SERINE/THREONINE-PROTEIN KINASE TNNI3K-RELATED"/>
    <property type="match status" value="1"/>
</dbReference>
<organism evidence="2 3">
    <name type="scientific">Scleroderma citrinum Foug A</name>
    <dbReference type="NCBI Taxonomy" id="1036808"/>
    <lineage>
        <taxon>Eukaryota</taxon>
        <taxon>Fungi</taxon>
        <taxon>Dikarya</taxon>
        <taxon>Basidiomycota</taxon>
        <taxon>Agaricomycotina</taxon>
        <taxon>Agaricomycetes</taxon>
        <taxon>Agaricomycetidae</taxon>
        <taxon>Boletales</taxon>
        <taxon>Sclerodermatineae</taxon>
        <taxon>Sclerodermataceae</taxon>
        <taxon>Scleroderma</taxon>
    </lineage>
</organism>
<dbReference type="InterPro" id="IPR011009">
    <property type="entry name" value="Kinase-like_dom_sf"/>
</dbReference>
<dbReference type="OrthoDB" id="2677182at2759"/>
<proteinExistence type="predicted"/>
<dbReference type="InterPro" id="IPR051681">
    <property type="entry name" value="Ser/Thr_Kinases-Pseudokinases"/>
</dbReference>
<dbReference type="Proteomes" id="UP000053989">
    <property type="component" value="Unassembled WGS sequence"/>
</dbReference>
<dbReference type="AlphaFoldDB" id="A0A0C3DZB2"/>
<protein>
    <recommendedName>
        <fullName evidence="1">Protein kinase domain-containing protein</fullName>
    </recommendedName>
</protein>
<evidence type="ECO:0000313" key="3">
    <source>
        <dbReference type="Proteomes" id="UP000053989"/>
    </source>
</evidence>
<feature type="non-terminal residue" evidence="2">
    <location>
        <position position="1"/>
    </location>
</feature>
<name>A0A0C3DZB2_9AGAM</name>
<dbReference type="Gene3D" id="1.10.510.10">
    <property type="entry name" value="Transferase(Phosphotransferase) domain 1"/>
    <property type="match status" value="1"/>
</dbReference>
<dbReference type="InParanoid" id="A0A0C3DZB2"/>
<accession>A0A0C3DZB2</accession>
<dbReference type="InterPro" id="IPR000719">
    <property type="entry name" value="Prot_kinase_dom"/>
</dbReference>
<dbReference type="GO" id="GO:0004674">
    <property type="term" value="F:protein serine/threonine kinase activity"/>
    <property type="evidence" value="ECO:0007669"/>
    <property type="project" value="TreeGrafter"/>
</dbReference>
<dbReference type="HOGENOM" id="CLU_000288_7_18_1"/>
<evidence type="ECO:0000259" key="1">
    <source>
        <dbReference type="PROSITE" id="PS50011"/>
    </source>
</evidence>
<reference evidence="3" key="2">
    <citation type="submission" date="2015-01" db="EMBL/GenBank/DDBJ databases">
        <title>Evolutionary Origins and Diversification of the Mycorrhizal Mutualists.</title>
        <authorList>
            <consortium name="DOE Joint Genome Institute"/>
            <consortium name="Mycorrhizal Genomics Consortium"/>
            <person name="Kohler A."/>
            <person name="Kuo A."/>
            <person name="Nagy L.G."/>
            <person name="Floudas D."/>
            <person name="Copeland A."/>
            <person name="Barry K.W."/>
            <person name="Cichocki N."/>
            <person name="Veneault-Fourrey C."/>
            <person name="LaButti K."/>
            <person name="Lindquist E.A."/>
            <person name="Lipzen A."/>
            <person name="Lundell T."/>
            <person name="Morin E."/>
            <person name="Murat C."/>
            <person name="Riley R."/>
            <person name="Ohm R."/>
            <person name="Sun H."/>
            <person name="Tunlid A."/>
            <person name="Henrissat B."/>
            <person name="Grigoriev I.V."/>
            <person name="Hibbett D.S."/>
            <person name="Martin F."/>
        </authorList>
    </citation>
    <scope>NUCLEOTIDE SEQUENCE [LARGE SCALE GENOMIC DNA]</scope>
    <source>
        <strain evidence="3">Foug A</strain>
    </source>
</reference>
<feature type="domain" description="Protein kinase" evidence="1">
    <location>
        <begin position="1"/>
        <end position="128"/>
    </location>
</feature>
<dbReference type="GO" id="GO:0005524">
    <property type="term" value="F:ATP binding"/>
    <property type="evidence" value="ECO:0007669"/>
    <property type="project" value="InterPro"/>
</dbReference>
<gene>
    <name evidence="2" type="ORF">SCLCIDRAFT_50108</name>
</gene>